<dbReference type="Gene3D" id="1.20.1050.60">
    <property type="entry name" value="alpha-1,2-mannosidase"/>
    <property type="match status" value="1"/>
</dbReference>
<proteinExistence type="predicted"/>
<protein>
    <recommendedName>
        <fullName evidence="2">Glycosyl hydrolase family 92 domain-containing protein</fullName>
    </recommendedName>
</protein>
<sequence length="534" mass="58982">MRAPQGGSGRPAVCDPVASDQAQSLVNAANQMGSFPRWMVANSSTNQMNGDSVAPLLAFTWQFGARDWDVNRAIDIMLENTIGSTAGKFTGGTNTGAGGTNGMTNTRWPIMERPGADYYNEYGYAPQLRPFQADHMVTGASYTLEYAIADFSLATLADAKGRNGTAKQFYERAQWWQNLWNPTADGIQPRDVNGRYPESDPRQQYPASFGYRGNVYDLGQQGFEEGNAEQYLWMVPHNLAGLITAMGGKEAATQRLDTFLSTGLVRGASANVPYMNLDNEPNFGVPWVYNYLGRPDRTSEVVDQITGTLLGYQPAGSEPGNDDLGALANLYVWAALGMYPESSGASAVTFNTPIFDKSVVTLGNGRTLTINAPGAQSGKRYINNVEDQRCNVEQVLVRLEDRGQGHHDRLHRRVHAQRVGHRQLRPPAVAAGRIQARRAQRQHRRLADVRCRRAPARRIGQRPGRRSAHRLEGPGVPRRRHHLESGHRRRVGSHPALRRPGPRPRAAVLHGRSLRGLGLLPGDRDRHLERIVDL</sequence>
<evidence type="ECO:0000256" key="1">
    <source>
        <dbReference type="SAM" id="MobiDB-lite"/>
    </source>
</evidence>
<feature type="compositionally biased region" description="Basic residues" evidence="1">
    <location>
        <begin position="477"/>
        <end position="502"/>
    </location>
</feature>
<accession>A0ABP8DAD2</accession>
<dbReference type="InterPro" id="IPR050883">
    <property type="entry name" value="PNGase"/>
</dbReference>
<feature type="region of interest" description="Disordered" evidence="1">
    <location>
        <begin position="458"/>
        <end position="507"/>
    </location>
</feature>
<organism evidence="3 4">
    <name type="scientific">Dactylosporangium darangshiense</name>
    <dbReference type="NCBI Taxonomy" id="579108"/>
    <lineage>
        <taxon>Bacteria</taxon>
        <taxon>Bacillati</taxon>
        <taxon>Actinomycetota</taxon>
        <taxon>Actinomycetes</taxon>
        <taxon>Micromonosporales</taxon>
        <taxon>Micromonosporaceae</taxon>
        <taxon>Dactylosporangium</taxon>
    </lineage>
</organism>
<evidence type="ECO:0000259" key="2">
    <source>
        <dbReference type="Pfam" id="PF07971"/>
    </source>
</evidence>
<keyword evidence="4" id="KW-1185">Reference proteome</keyword>
<feature type="domain" description="Glycosyl hydrolase family 92" evidence="2">
    <location>
        <begin position="18"/>
        <end position="386"/>
    </location>
</feature>
<evidence type="ECO:0000313" key="4">
    <source>
        <dbReference type="Proteomes" id="UP001500620"/>
    </source>
</evidence>
<dbReference type="InterPro" id="IPR012939">
    <property type="entry name" value="Glyco_hydro_92"/>
</dbReference>
<dbReference type="Gene3D" id="1.20.1610.10">
    <property type="entry name" value="alpha-1,2-mannosidases domains"/>
    <property type="match status" value="1"/>
</dbReference>
<name>A0ABP8DAD2_9ACTN</name>
<dbReference type="Pfam" id="PF07971">
    <property type="entry name" value="Glyco_hydro_92"/>
    <property type="match status" value="1"/>
</dbReference>
<dbReference type="EMBL" id="BAABAT010000011">
    <property type="protein sequence ID" value="GAA4251179.1"/>
    <property type="molecule type" value="Genomic_DNA"/>
</dbReference>
<dbReference type="PANTHER" id="PTHR12143:SF39">
    <property type="entry name" value="SECRETED PROTEIN"/>
    <property type="match status" value="1"/>
</dbReference>
<dbReference type="PANTHER" id="PTHR12143">
    <property type="entry name" value="PEPTIDE N-GLYCANASE PNGASE -RELATED"/>
    <property type="match status" value="1"/>
</dbReference>
<reference evidence="4" key="1">
    <citation type="journal article" date="2019" name="Int. J. Syst. Evol. Microbiol.">
        <title>The Global Catalogue of Microorganisms (GCM) 10K type strain sequencing project: providing services to taxonomists for standard genome sequencing and annotation.</title>
        <authorList>
            <consortium name="The Broad Institute Genomics Platform"/>
            <consortium name="The Broad Institute Genome Sequencing Center for Infectious Disease"/>
            <person name="Wu L."/>
            <person name="Ma J."/>
        </authorList>
    </citation>
    <scope>NUCLEOTIDE SEQUENCE [LARGE SCALE GENOMIC DNA]</scope>
    <source>
        <strain evidence="4">JCM 17441</strain>
    </source>
</reference>
<comment type="caution">
    <text evidence="3">The sequence shown here is derived from an EMBL/GenBank/DDBJ whole genome shotgun (WGS) entry which is preliminary data.</text>
</comment>
<feature type="compositionally biased region" description="Basic residues" evidence="1">
    <location>
        <begin position="458"/>
        <end position="468"/>
    </location>
</feature>
<gene>
    <name evidence="3" type="ORF">GCM10022255_042760</name>
</gene>
<evidence type="ECO:0000313" key="3">
    <source>
        <dbReference type="EMBL" id="GAA4251179.1"/>
    </source>
</evidence>
<dbReference type="Proteomes" id="UP001500620">
    <property type="component" value="Unassembled WGS sequence"/>
</dbReference>